<dbReference type="Proteomes" id="UP000188320">
    <property type="component" value="Unassembled WGS sequence"/>
</dbReference>
<dbReference type="AlphaFoldDB" id="A0A1R1PII2"/>
<reference evidence="2" key="1">
    <citation type="submission" date="2017-01" db="EMBL/GenBank/DDBJ databases">
        <authorList>
            <person name="Wang Y."/>
            <person name="White M."/>
            <person name="Kvist S."/>
            <person name="Moncalvo J.-M."/>
        </authorList>
    </citation>
    <scope>NUCLEOTIDE SEQUENCE [LARGE SCALE GENOMIC DNA]</scope>
    <source>
        <strain evidence="2">COL-18-3</strain>
    </source>
</reference>
<accession>A0A1R1PII2</accession>
<proteinExistence type="predicted"/>
<gene>
    <name evidence="1" type="ORF">AX774_g5789</name>
</gene>
<evidence type="ECO:0000313" key="1">
    <source>
        <dbReference type="EMBL" id="OMH80767.1"/>
    </source>
</evidence>
<dbReference type="EMBL" id="LSSK01001084">
    <property type="protein sequence ID" value="OMH80767.1"/>
    <property type="molecule type" value="Genomic_DNA"/>
</dbReference>
<organism evidence="1 2">
    <name type="scientific">Zancudomyces culisetae</name>
    <name type="common">Gut fungus</name>
    <name type="synonym">Smittium culisetae</name>
    <dbReference type="NCBI Taxonomy" id="1213189"/>
    <lineage>
        <taxon>Eukaryota</taxon>
        <taxon>Fungi</taxon>
        <taxon>Fungi incertae sedis</taxon>
        <taxon>Zoopagomycota</taxon>
        <taxon>Kickxellomycotina</taxon>
        <taxon>Harpellomycetes</taxon>
        <taxon>Harpellales</taxon>
        <taxon>Legeriomycetaceae</taxon>
        <taxon>Zancudomyces</taxon>
    </lineage>
</organism>
<keyword evidence="2" id="KW-1185">Reference proteome</keyword>
<comment type="caution">
    <text evidence="1">The sequence shown here is derived from an EMBL/GenBank/DDBJ whole genome shotgun (WGS) entry which is preliminary data.</text>
</comment>
<name>A0A1R1PII2_ZANCU</name>
<protein>
    <submittedName>
        <fullName evidence="1">Uncharacterized protein</fullName>
    </submittedName>
</protein>
<sequence>MLQGLSIRKPGRDNDSECECECECEWGCGDDGVACGVVCNDDCGGESSSEIRLISACGCDDRYTYLPYTPATQTKTSTPSIPSCTRMVEF</sequence>
<evidence type="ECO:0000313" key="2">
    <source>
        <dbReference type="Proteomes" id="UP000188320"/>
    </source>
</evidence>